<dbReference type="EMBL" id="CP066831">
    <property type="protein sequence ID" value="QQM45207.1"/>
    <property type="molecule type" value="Genomic_DNA"/>
</dbReference>
<dbReference type="KEGG" id="slf:JEQ17_41250"/>
<name>A0A7T7RFW7_9ACTN</name>
<sequence>MPTEYTITDVTEDAERGLWHVLYKAPSGDVRAHVFPKNTLAWRAAEYGIDPADIDTLLDVVLHEPFTPHPDDPVNGGEDPAAAAGLTSAAPFARGRVQAGDRVPTTLYTAESTEKAREAHLLRIEHAKANRARVVAPKGKKDPLDRIRGVVLDPAGIAELAARVEGHRRRLRGDDTPEQPSVTTYDPTAAERTRTMRGDRTGRESP</sequence>
<evidence type="ECO:0000256" key="1">
    <source>
        <dbReference type="SAM" id="MobiDB-lite"/>
    </source>
</evidence>
<dbReference type="Proteomes" id="UP000595636">
    <property type="component" value="Chromosome"/>
</dbReference>
<dbReference type="RefSeq" id="WP_200400016.1">
    <property type="nucleotide sequence ID" value="NZ_CP066831.1"/>
</dbReference>
<keyword evidence="3" id="KW-1185">Reference proteome</keyword>
<accession>A0A7T7RFW7</accession>
<evidence type="ECO:0000313" key="3">
    <source>
        <dbReference type="Proteomes" id="UP000595636"/>
    </source>
</evidence>
<gene>
    <name evidence="2" type="ORF">JEQ17_41250</name>
</gene>
<proteinExistence type="predicted"/>
<reference evidence="2 3" key="1">
    <citation type="submission" date="2020-12" db="EMBL/GenBank/DDBJ databases">
        <title>A novel species.</title>
        <authorList>
            <person name="Li K."/>
        </authorList>
    </citation>
    <scope>NUCLEOTIDE SEQUENCE [LARGE SCALE GENOMIC DNA]</scope>
    <source>
        <strain evidence="2 3">ZYC-3</strain>
    </source>
</reference>
<organism evidence="2 3">
    <name type="scientific">Streptomyces liliifuscus</name>
    <dbReference type="NCBI Taxonomy" id="2797636"/>
    <lineage>
        <taxon>Bacteria</taxon>
        <taxon>Bacillati</taxon>
        <taxon>Actinomycetota</taxon>
        <taxon>Actinomycetes</taxon>
        <taxon>Kitasatosporales</taxon>
        <taxon>Streptomycetaceae</taxon>
        <taxon>Streptomyces</taxon>
    </lineage>
</organism>
<feature type="region of interest" description="Disordered" evidence="1">
    <location>
        <begin position="164"/>
        <end position="206"/>
    </location>
</feature>
<feature type="compositionally biased region" description="Basic and acidic residues" evidence="1">
    <location>
        <begin position="189"/>
        <end position="206"/>
    </location>
</feature>
<evidence type="ECO:0000313" key="2">
    <source>
        <dbReference type="EMBL" id="QQM45207.1"/>
    </source>
</evidence>
<dbReference type="AlphaFoldDB" id="A0A7T7RFW7"/>
<protein>
    <submittedName>
        <fullName evidence="2">Uncharacterized protein</fullName>
    </submittedName>
</protein>